<sequence>MTSPVVNTSTEGIKKKASLKEPDVRECVFLHGLRMPHHKCYCLSLPLLLVLAVLGIFAVLIILAHLKARFRKRKLHCGRLLRRTVSYNMQSQRSQESQQNPVYGQPTTSGVTPEPESVSGCEIYEGQDDILTYEQKKKLGLCNVHKSTQTVSHVQIETTIYDNFPHPHTLGANGRCSRRSTNMTCRKSCLLDYDYPLMHDVKRGKTKECNPSNIYAWAVGGNRSSRKSHPPKRREIPPPCGHHITTCSSTDVTEQAGYVNPNGCNTCPTVEAVINDVSSDDTESSDNEDSRKIIIDQRLLEYVNTLKRNHNMYIEKYKTVKRPHHKLCTKTVSLMNPAAGVRRRANTGVLKLLERRTKVRQTLSIPVSIEPVSMRPRRPPPPCPTEVDYLKLL</sequence>
<name>A0A8B8EW78_CRAVI</name>
<evidence type="ECO:0000313" key="4">
    <source>
        <dbReference type="RefSeq" id="XP_022344255.1"/>
    </source>
</evidence>
<organism evidence="3 4">
    <name type="scientific">Crassostrea virginica</name>
    <name type="common">Eastern oyster</name>
    <dbReference type="NCBI Taxonomy" id="6565"/>
    <lineage>
        <taxon>Eukaryota</taxon>
        <taxon>Metazoa</taxon>
        <taxon>Spiralia</taxon>
        <taxon>Lophotrochozoa</taxon>
        <taxon>Mollusca</taxon>
        <taxon>Bivalvia</taxon>
        <taxon>Autobranchia</taxon>
        <taxon>Pteriomorphia</taxon>
        <taxon>Ostreida</taxon>
        <taxon>Ostreoidea</taxon>
        <taxon>Ostreidae</taxon>
        <taxon>Crassostrea</taxon>
    </lineage>
</organism>
<protein>
    <submittedName>
        <fullName evidence="4">Uncharacterized protein LOC111137197</fullName>
    </submittedName>
</protein>
<evidence type="ECO:0000256" key="2">
    <source>
        <dbReference type="SAM" id="Phobius"/>
    </source>
</evidence>
<reference evidence="4" key="1">
    <citation type="submission" date="2025-08" db="UniProtKB">
        <authorList>
            <consortium name="RefSeq"/>
        </authorList>
    </citation>
    <scope>IDENTIFICATION</scope>
    <source>
        <tissue evidence="4">Whole sample</tissue>
    </source>
</reference>
<keyword evidence="2" id="KW-0812">Transmembrane</keyword>
<proteinExistence type="predicted"/>
<dbReference type="KEGG" id="cvn:111137197"/>
<keyword evidence="3" id="KW-1185">Reference proteome</keyword>
<dbReference type="RefSeq" id="XP_022344255.1">
    <property type="nucleotide sequence ID" value="XM_022488547.1"/>
</dbReference>
<dbReference type="OrthoDB" id="6206198at2759"/>
<dbReference type="AlphaFoldDB" id="A0A8B8EW78"/>
<feature type="transmembrane region" description="Helical" evidence="2">
    <location>
        <begin position="43"/>
        <end position="66"/>
    </location>
</feature>
<keyword evidence="2" id="KW-0472">Membrane</keyword>
<feature type="region of interest" description="Disordered" evidence="1">
    <location>
        <begin position="88"/>
        <end position="117"/>
    </location>
</feature>
<accession>A0A8B8EW78</accession>
<keyword evidence="2" id="KW-1133">Transmembrane helix</keyword>
<feature type="compositionally biased region" description="Polar residues" evidence="1">
    <location>
        <begin position="88"/>
        <end position="111"/>
    </location>
</feature>
<evidence type="ECO:0000313" key="3">
    <source>
        <dbReference type="Proteomes" id="UP000694844"/>
    </source>
</evidence>
<dbReference type="Proteomes" id="UP000694844">
    <property type="component" value="Chromosome 5"/>
</dbReference>
<gene>
    <name evidence="4" type="primary">LOC111137197</name>
</gene>
<evidence type="ECO:0000256" key="1">
    <source>
        <dbReference type="SAM" id="MobiDB-lite"/>
    </source>
</evidence>
<dbReference type="GeneID" id="111137197"/>